<evidence type="ECO:0000313" key="3">
    <source>
        <dbReference type="EMBL" id="RJN31935.1"/>
    </source>
</evidence>
<keyword evidence="4" id="KW-1185">Reference proteome</keyword>
<dbReference type="EMBL" id="QYZP01000002">
    <property type="protein sequence ID" value="RJN31935.1"/>
    <property type="molecule type" value="Genomic_DNA"/>
</dbReference>
<dbReference type="OrthoDB" id="9809524at2"/>
<dbReference type="AlphaFoldDB" id="A0A3A4FI04"/>
<dbReference type="PANTHER" id="PTHR33677">
    <property type="entry name" value="TRANSCRIPTIONAL REPRESSOR FRMR-RELATED"/>
    <property type="match status" value="1"/>
</dbReference>
<reference evidence="3 4" key="1">
    <citation type="submission" date="2018-09" db="EMBL/GenBank/DDBJ databases">
        <title>Nesterenkonia natronophila sp. nov., an alkaliphilic actinobacteriume isolated from a soda lake, and emended description of the genus Nesterenkonia.</title>
        <authorList>
            <person name="Menes R.J."/>
            <person name="Iriarte A."/>
        </authorList>
    </citation>
    <scope>NUCLEOTIDE SEQUENCE [LARGE SCALE GENOMIC DNA]</scope>
    <source>
        <strain evidence="3 4">M8</strain>
    </source>
</reference>
<dbReference type="InterPro" id="IPR003735">
    <property type="entry name" value="Metal_Tscrpt_repr"/>
</dbReference>
<protein>
    <submittedName>
        <fullName evidence="3">Metal-sensitive transcriptional regulator</fullName>
    </submittedName>
</protein>
<proteinExistence type="inferred from homology"/>
<dbReference type="Gene3D" id="1.20.58.1000">
    <property type="entry name" value="Metal-sensitive repressor, helix protomer"/>
    <property type="match status" value="1"/>
</dbReference>
<evidence type="ECO:0000256" key="1">
    <source>
        <dbReference type="ARBA" id="ARBA00005428"/>
    </source>
</evidence>
<sequence>MNEADLESQRKILNRLKRARGQLDSVIRAVESGASCRDVVTQLAAVSTALDRAGFTVVSSAMQYCLTDPEGAQETDDGLTVAELEKLFLSLS</sequence>
<dbReference type="GO" id="GO:0046872">
    <property type="term" value="F:metal ion binding"/>
    <property type="evidence" value="ECO:0007669"/>
    <property type="project" value="InterPro"/>
</dbReference>
<name>A0A3A4FI04_9MICC</name>
<dbReference type="Proteomes" id="UP000266615">
    <property type="component" value="Unassembled WGS sequence"/>
</dbReference>
<comment type="similarity">
    <text evidence="1">Belongs to the CsoR family.</text>
</comment>
<dbReference type="GO" id="GO:0045892">
    <property type="term" value="P:negative regulation of DNA-templated transcription"/>
    <property type="evidence" value="ECO:0007669"/>
    <property type="project" value="UniProtKB-ARBA"/>
</dbReference>
<dbReference type="RefSeq" id="WP_119902722.1">
    <property type="nucleotide sequence ID" value="NZ_QYZP01000002.1"/>
</dbReference>
<accession>A0A3A4FI04</accession>
<organism evidence="3 4">
    <name type="scientific">Nesterenkonia natronophila</name>
    <dbReference type="NCBI Taxonomy" id="2174932"/>
    <lineage>
        <taxon>Bacteria</taxon>
        <taxon>Bacillati</taxon>
        <taxon>Actinomycetota</taxon>
        <taxon>Actinomycetes</taxon>
        <taxon>Micrococcales</taxon>
        <taxon>Micrococcaceae</taxon>
        <taxon>Nesterenkonia</taxon>
    </lineage>
</organism>
<dbReference type="InterPro" id="IPR038390">
    <property type="entry name" value="Metal_Tscrpt_repr_sf"/>
</dbReference>
<evidence type="ECO:0000256" key="2">
    <source>
        <dbReference type="ARBA" id="ARBA00023008"/>
    </source>
</evidence>
<dbReference type="Pfam" id="PF02583">
    <property type="entry name" value="Trns_repr_metal"/>
    <property type="match status" value="1"/>
</dbReference>
<comment type="caution">
    <text evidence="3">The sequence shown here is derived from an EMBL/GenBank/DDBJ whole genome shotgun (WGS) entry which is preliminary data.</text>
</comment>
<dbReference type="GO" id="GO:0003677">
    <property type="term" value="F:DNA binding"/>
    <property type="evidence" value="ECO:0007669"/>
    <property type="project" value="InterPro"/>
</dbReference>
<dbReference type="PANTHER" id="PTHR33677:SF5">
    <property type="entry name" value="TRANSCRIPTIONAL REPRESSOR FRMR"/>
    <property type="match status" value="1"/>
</dbReference>
<dbReference type="CDD" id="cd10148">
    <property type="entry name" value="CsoR-like_DUF156"/>
    <property type="match status" value="1"/>
</dbReference>
<evidence type="ECO:0000313" key="4">
    <source>
        <dbReference type="Proteomes" id="UP000266615"/>
    </source>
</evidence>
<gene>
    <name evidence="3" type="ORF">D3250_07430</name>
</gene>
<keyword evidence="2" id="KW-0186">Copper</keyword>